<name>A0A1Q3D648_CEPFO</name>
<dbReference type="PANTHER" id="PTHR33067">
    <property type="entry name" value="RNA-DIRECTED DNA POLYMERASE-RELATED"/>
    <property type="match status" value="1"/>
</dbReference>
<protein>
    <recommendedName>
        <fullName evidence="3">Gag-asp_proteas domain-containing protein</fullName>
    </recommendedName>
</protein>
<dbReference type="Proteomes" id="UP000187406">
    <property type="component" value="Unassembled WGS sequence"/>
</dbReference>
<dbReference type="CDD" id="cd00303">
    <property type="entry name" value="retropepsin_like"/>
    <property type="match status" value="1"/>
</dbReference>
<dbReference type="Gene3D" id="2.40.70.10">
    <property type="entry name" value="Acid Proteases"/>
    <property type="match status" value="1"/>
</dbReference>
<accession>A0A1Q3D648</accession>
<dbReference type="PANTHER" id="PTHR33067:SF32">
    <property type="entry name" value="ASPARTIC PEPTIDASE DDI1-TYPE DOMAIN-CONTAINING PROTEIN"/>
    <property type="match status" value="1"/>
</dbReference>
<keyword evidence="2" id="KW-1185">Reference proteome</keyword>
<sequence>MDEMIELFKQVQINLPLLDAVQQLPTNAKFLKDFCTTKRKLKTHFPKTIHLTEQVSIVLCNKLPPKPKDPGAPLISCNIGNFQIERALLDLGANVNILPSSVYDHFGFGELRPTEVTLKLADRALKIPKGFIEGVLVKVDDLYFPVDFLMLDMETPSNRKPQSIILGRPFLATANACINC</sequence>
<dbReference type="InParanoid" id="A0A1Q3D648"/>
<gene>
    <name evidence="1" type="ORF">CFOL_v3_31338</name>
</gene>
<dbReference type="AlphaFoldDB" id="A0A1Q3D648"/>
<reference evidence="2" key="1">
    <citation type="submission" date="2016-04" db="EMBL/GenBank/DDBJ databases">
        <title>Cephalotus genome sequencing.</title>
        <authorList>
            <person name="Fukushima K."/>
            <person name="Hasebe M."/>
            <person name="Fang X."/>
        </authorList>
    </citation>
    <scope>NUCLEOTIDE SEQUENCE [LARGE SCALE GENOMIC DNA]</scope>
    <source>
        <strain evidence="2">cv. St1</strain>
    </source>
</reference>
<dbReference type="InterPro" id="IPR021109">
    <property type="entry name" value="Peptidase_aspartic_dom_sf"/>
</dbReference>
<evidence type="ECO:0000313" key="2">
    <source>
        <dbReference type="Proteomes" id="UP000187406"/>
    </source>
</evidence>
<evidence type="ECO:0000313" key="1">
    <source>
        <dbReference type="EMBL" id="GAV87914.1"/>
    </source>
</evidence>
<comment type="caution">
    <text evidence="1">The sequence shown here is derived from an EMBL/GenBank/DDBJ whole genome shotgun (WGS) entry which is preliminary data.</text>
</comment>
<dbReference type="EMBL" id="BDDD01004568">
    <property type="protein sequence ID" value="GAV87914.1"/>
    <property type="molecule type" value="Genomic_DNA"/>
</dbReference>
<dbReference type="SUPFAM" id="SSF50630">
    <property type="entry name" value="Acid proteases"/>
    <property type="match status" value="1"/>
</dbReference>
<evidence type="ECO:0008006" key="3">
    <source>
        <dbReference type="Google" id="ProtNLM"/>
    </source>
</evidence>
<dbReference type="OrthoDB" id="778454at2759"/>
<organism evidence="1 2">
    <name type="scientific">Cephalotus follicularis</name>
    <name type="common">Albany pitcher plant</name>
    <dbReference type="NCBI Taxonomy" id="3775"/>
    <lineage>
        <taxon>Eukaryota</taxon>
        <taxon>Viridiplantae</taxon>
        <taxon>Streptophyta</taxon>
        <taxon>Embryophyta</taxon>
        <taxon>Tracheophyta</taxon>
        <taxon>Spermatophyta</taxon>
        <taxon>Magnoliopsida</taxon>
        <taxon>eudicotyledons</taxon>
        <taxon>Gunneridae</taxon>
        <taxon>Pentapetalae</taxon>
        <taxon>rosids</taxon>
        <taxon>fabids</taxon>
        <taxon>Oxalidales</taxon>
        <taxon>Cephalotaceae</taxon>
        <taxon>Cephalotus</taxon>
    </lineage>
</organism>
<proteinExistence type="predicted"/>